<dbReference type="Proteomes" id="UP001461498">
    <property type="component" value="Unassembled WGS sequence"/>
</dbReference>
<protein>
    <recommendedName>
        <fullName evidence="3">F-box domain-containing protein</fullName>
    </recommendedName>
</protein>
<evidence type="ECO:0000313" key="1">
    <source>
        <dbReference type="EMBL" id="KAK9512277.1"/>
    </source>
</evidence>
<dbReference type="EMBL" id="JAPXFL010000001">
    <property type="protein sequence ID" value="KAK9512277.1"/>
    <property type="molecule type" value="Genomic_DNA"/>
</dbReference>
<keyword evidence="2" id="KW-1185">Reference proteome</keyword>
<evidence type="ECO:0000313" key="2">
    <source>
        <dbReference type="Proteomes" id="UP001461498"/>
    </source>
</evidence>
<dbReference type="AlphaFoldDB" id="A0AAW1DSI0"/>
<proteinExistence type="predicted"/>
<organism evidence="1 2">
    <name type="scientific">Rhynocoris fuscipes</name>
    <dbReference type="NCBI Taxonomy" id="488301"/>
    <lineage>
        <taxon>Eukaryota</taxon>
        <taxon>Metazoa</taxon>
        <taxon>Ecdysozoa</taxon>
        <taxon>Arthropoda</taxon>
        <taxon>Hexapoda</taxon>
        <taxon>Insecta</taxon>
        <taxon>Pterygota</taxon>
        <taxon>Neoptera</taxon>
        <taxon>Paraneoptera</taxon>
        <taxon>Hemiptera</taxon>
        <taxon>Heteroptera</taxon>
        <taxon>Panheteroptera</taxon>
        <taxon>Cimicomorpha</taxon>
        <taxon>Reduviidae</taxon>
        <taxon>Harpactorinae</taxon>
        <taxon>Harpactorini</taxon>
        <taxon>Rhynocoris</taxon>
    </lineage>
</organism>
<accession>A0AAW1DSI0</accession>
<reference evidence="1 2" key="1">
    <citation type="submission" date="2022-12" db="EMBL/GenBank/DDBJ databases">
        <title>Chromosome-level genome assembly of true bugs.</title>
        <authorList>
            <person name="Ma L."/>
            <person name="Li H."/>
        </authorList>
    </citation>
    <scope>NUCLEOTIDE SEQUENCE [LARGE SCALE GENOMIC DNA]</scope>
    <source>
        <strain evidence="1">Lab_2022b</strain>
    </source>
</reference>
<evidence type="ECO:0008006" key="3">
    <source>
        <dbReference type="Google" id="ProtNLM"/>
    </source>
</evidence>
<sequence>MMYIQLLQTGENQRNINLAAVPIEMLEKIAAQMDLEEQVYAVKTLGEKFNRVCYNVFSKEIRDLGPLIYGQLENAKDDFITTAIDLNAVQIIMFMVSQFSFLQLLNAEYNLLCCVYLDREQYLPKTVLTFQIIDNINEIKSLLTDSADNKFNWNNIAVHDTLDKLRLLNQKVFEMYFMRTWDIKQDRIGPLLMQLLNCALNSSYRVIVCHEETPRCVDSKCHISGHYELRDRTFTQCALPFIDLKDVCRYKILRLLLLFISNVIRVENYKSTLKIRWDTLDLVVKAGERPTLDGEDQEEESEVKDEKPRFTKNFPYLDYLPVIKSEEIFDIRKGLRKVKRVIVKEGESLANTPDWTGMRLDFEVWCPIIEAPTEFFRPEFLEDLYGLADGEFGSYEGEDINAACTYPYEFKLDFKHYVQANSDTGTGIVENCVWVKESILDVEVKMGKELIV</sequence>
<gene>
    <name evidence="1" type="ORF">O3M35_000740</name>
</gene>
<comment type="caution">
    <text evidence="1">The sequence shown here is derived from an EMBL/GenBank/DDBJ whole genome shotgun (WGS) entry which is preliminary data.</text>
</comment>
<name>A0AAW1DSI0_9HEMI</name>